<dbReference type="EMBL" id="JAZDUA010000207">
    <property type="protein sequence ID" value="KAK7864285.1"/>
    <property type="molecule type" value="Genomic_DNA"/>
</dbReference>
<comment type="subcellular location">
    <subcellularLocation>
        <location evidence="1">Nucleus</location>
    </subcellularLocation>
</comment>
<reference evidence="6 7" key="1">
    <citation type="submission" date="2024-03" db="EMBL/GenBank/DDBJ databases">
        <title>The genome assembly and annotation of the cricket Gryllus longicercus Weissman &amp; Gray.</title>
        <authorList>
            <person name="Szrajer S."/>
            <person name="Gray D."/>
            <person name="Ylla G."/>
        </authorList>
    </citation>
    <scope>NUCLEOTIDE SEQUENCE [LARGE SCALE GENOMIC DNA]</scope>
    <source>
        <strain evidence="6">DAG 2021-001</strain>
        <tissue evidence="6">Whole body minus gut</tissue>
    </source>
</reference>
<dbReference type="GO" id="GO:0005634">
    <property type="term" value="C:nucleus"/>
    <property type="evidence" value="ECO:0007669"/>
    <property type="project" value="UniProtKB-SubCell"/>
</dbReference>
<dbReference type="InterPro" id="IPR037802">
    <property type="entry name" value="SGF29"/>
</dbReference>
<dbReference type="FunFam" id="2.30.30.140:FF:000026">
    <property type="entry name" value="SAGA-associated factor 29 homolog"/>
    <property type="match status" value="1"/>
</dbReference>
<evidence type="ECO:0000256" key="1">
    <source>
        <dbReference type="ARBA" id="ARBA00004123"/>
    </source>
</evidence>
<organism evidence="6 7">
    <name type="scientific">Gryllus longicercus</name>
    <dbReference type="NCBI Taxonomy" id="2509291"/>
    <lineage>
        <taxon>Eukaryota</taxon>
        <taxon>Metazoa</taxon>
        <taxon>Ecdysozoa</taxon>
        <taxon>Arthropoda</taxon>
        <taxon>Hexapoda</taxon>
        <taxon>Insecta</taxon>
        <taxon>Pterygota</taxon>
        <taxon>Neoptera</taxon>
        <taxon>Polyneoptera</taxon>
        <taxon>Orthoptera</taxon>
        <taxon>Ensifera</taxon>
        <taxon>Gryllidea</taxon>
        <taxon>Grylloidea</taxon>
        <taxon>Gryllidae</taxon>
        <taxon>Gryllinae</taxon>
        <taxon>Gryllus</taxon>
    </lineage>
</organism>
<dbReference type="CDD" id="cd20393">
    <property type="entry name" value="Tudor_SGF29_rpt1"/>
    <property type="match status" value="1"/>
</dbReference>
<name>A0AAN9Z773_9ORTH</name>
<dbReference type="Pfam" id="PF07039">
    <property type="entry name" value="SGF29_Tudor"/>
    <property type="match status" value="1"/>
</dbReference>
<feature type="domain" description="SGF29 C-terminal" evidence="5">
    <location>
        <begin position="147"/>
        <end position="288"/>
    </location>
</feature>
<evidence type="ECO:0000256" key="3">
    <source>
        <dbReference type="ARBA" id="ARBA00023163"/>
    </source>
</evidence>
<dbReference type="Proteomes" id="UP001378592">
    <property type="component" value="Unassembled WGS sequence"/>
</dbReference>
<dbReference type="InterPro" id="IPR047288">
    <property type="entry name" value="Tudor_SGF29_rpt1"/>
</dbReference>
<dbReference type="PANTHER" id="PTHR21539:SF0">
    <property type="entry name" value="SAGA-ASSOCIATED FACTOR 29"/>
    <property type="match status" value="1"/>
</dbReference>
<evidence type="ECO:0000313" key="6">
    <source>
        <dbReference type="EMBL" id="KAK7864285.1"/>
    </source>
</evidence>
<dbReference type="Gene3D" id="2.30.30.140">
    <property type="match status" value="2"/>
</dbReference>
<dbReference type="InterPro" id="IPR010750">
    <property type="entry name" value="SGF29_tudor-like_dom"/>
</dbReference>
<evidence type="ECO:0000256" key="2">
    <source>
        <dbReference type="ARBA" id="ARBA00023015"/>
    </source>
</evidence>
<dbReference type="PROSITE" id="PS51518">
    <property type="entry name" value="SGF29_C"/>
    <property type="match status" value="1"/>
</dbReference>
<keyword evidence="4" id="KW-0539">Nucleus</keyword>
<dbReference type="AlphaFoldDB" id="A0AAN9Z773"/>
<gene>
    <name evidence="6" type="ORF">R5R35_009543</name>
</gene>
<comment type="caution">
    <text evidence="6">The sequence shown here is derived from an EMBL/GenBank/DDBJ whole genome shotgun (WGS) entry which is preliminary data.</text>
</comment>
<keyword evidence="2" id="KW-0805">Transcription regulation</keyword>
<evidence type="ECO:0000313" key="7">
    <source>
        <dbReference type="Proteomes" id="UP001378592"/>
    </source>
</evidence>
<protein>
    <recommendedName>
        <fullName evidence="5">SGF29 C-terminal domain-containing protein</fullName>
    </recommendedName>
</protein>
<sequence>MSFSADAATFQVQERLKSLYHLVHDIEEKRKMSEHNLTNITKAHEKINQDEKVSPNYQQKLKSLYTAAVADAAQEEDKIRQALAKINEIRVIRNERRIQVRKAGNKETIGRGALMQMLKTSAPTLPLWVGKVGEKPPPLCGAVPADPFYIAKPGDMVAALVVGAEENNWILAEVVSFNPATNKYEVDDIDQEPKNRHIVLSRRHVIPLPLMRANPETDPHALFPQGSVVMAHYPQTTCFYKAVVDKVPTTATEEYGLLFEDKTYATGFSPPVPVPQRYIISINFKKSKHVCT</sequence>
<accession>A0AAN9Z773</accession>
<evidence type="ECO:0000259" key="5">
    <source>
        <dbReference type="PROSITE" id="PS51518"/>
    </source>
</evidence>
<keyword evidence="7" id="KW-1185">Reference proteome</keyword>
<dbReference type="PANTHER" id="PTHR21539">
    <property type="entry name" value="SAGA-ASSOCIATED FACTOR 29"/>
    <property type="match status" value="1"/>
</dbReference>
<evidence type="ECO:0000256" key="4">
    <source>
        <dbReference type="ARBA" id="ARBA00023242"/>
    </source>
</evidence>
<dbReference type="GO" id="GO:0000124">
    <property type="term" value="C:SAGA complex"/>
    <property type="evidence" value="ECO:0007669"/>
    <property type="project" value="InterPro"/>
</dbReference>
<keyword evidence="3" id="KW-0804">Transcription</keyword>
<proteinExistence type="predicted"/>
<dbReference type="InterPro" id="IPR047287">
    <property type="entry name" value="Tudor_SGF29_rpt2"/>
</dbReference>
<dbReference type="CDD" id="cd20394">
    <property type="entry name" value="Tudor_SGF29_rpt2"/>
    <property type="match status" value="1"/>
</dbReference>